<evidence type="ECO:0000313" key="1">
    <source>
        <dbReference type="EMBL" id="KAJ9681981.1"/>
    </source>
</evidence>
<sequence length="104" mass="11197">MHHLLPKIPIEPVNELQNPARFVQFLIQQQLRLADIIRVRKMVNIDVEVDGVAAVVGGGKRAEAAGKGGEAISELGLGIDTDGAENGSHSHLCFVLLTLLHSEL</sequence>
<reference evidence="1 2" key="1">
    <citation type="journal article" date="2023" name="BMC Biotechnol.">
        <title>Vitis rotundifolia cv Carlos genome sequencing.</title>
        <authorList>
            <person name="Huff M."/>
            <person name="Hulse-Kemp A."/>
            <person name="Scheffler B."/>
            <person name="Youngblood R."/>
            <person name="Simpson S."/>
            <person name="Babiker E."/>
            <person name="Staton M."/>
        </authorList>
    </citation>
    <scope>NUCLEOTIDE SEQUENCE [LARGE SCALE GENOMIC DNA]</scope>
    <source>
        <tissue evidence="1">Leaf</tissue>
    </source>
</reference>
<protein>
    <submittedName>
        <fullName evidence="1">Uncharacterized protein</fullName>
    </submittedName>
</protein>
<dbReference type="EMBL" id="JARBHA010000014">
    <property type="protein sequence ID" value="KAJ9681981.1"/>
    <property type="molecule type" value="Genomic_DNA"/>
</dbReference>
<proteinExistence type="predicted"/>
<evidence type="ECO:0000313" key="2">
    <source>
        <dbReference type="Proteomes" id="UP001168098"/>
    </source>
</evidence>
<comment type="caution">
    <text evidence="1">The sequence shown here is derived from an EMBL/GenBank/DDBJ whole genome shotgun (WGS) entry which is preliminary data.</text>
</comment>
<name>A0AA38Z407_VITRO</name>
<dbReference type="Proteomes" id="UP001168098">
    <property type="component" value="Unassembled WGS sequence"/>
</dbReference>
<dbReference type="AlphaFoldDB" id="A0AA38Z407"/>
<accession>A0AA38Z407</accession>
<keyword evidence="2" id="KW-1185">Reference proteome</keyword>
<gene>
    <name evidence="1" type="ORF">PVL29_018058</name>
</gene>
<organism evidence="1 2">
    <name type="scientific">Vitis rotundifolia</name>
    <name type="common">Muscadine grape</name>
    <dbReference type="NCBI Taxonomy" id="103349"/>
    <lineage>
        <taxon>Eukaryota</taxon>
        <taxon>Viridiplantae</taxon>
        <taxon>Streptophyta</taxon>
        <taxon>Embryophyta</taxon>
        <taxon>Tracheophyta</taxon>
        <taxon>Spermatophyta</taxon>
        <taxon>Magnoliopsida</taxon>
        <taxon>eudicotyledons</taxon>
        <taxon>Gunneridae</taxon>
        <taxon>Pentapetalae</taxon>
        <taxon>rosids</taxon>
        <taxon>Vitales</taxon>
        <taxon>Vitaceae</taxon>
        <taxon>Viteae</taxon>
        <taxon>Vitis</taxon>
    </lineage>
</organism>